<evidence type="ECO:0000313" key="2">
    <source>
        <dbReference type="Proteomes" id="UP000272117"/>
    </source>
</evidence>
<accession>A0A3M9MTU1</accession>
<protein>
    <submittedName>
        <fullName evidence="1">Uncharacterized protein</fullName>
    </submittedName>
</protein>
<dbReference type="AlphaFoldDB" id="A0A3M9MTU1"/>
<organism evidence="1 2">
    <name type="scientific">Rufibacter latericius</name>
    <dbReference type="NCBI Taxonomy" id="2487040"/>
    <lineage>
        <taxon>Bacteria</taxon>
        <taxon>Pseudomonadati</taxon>
        <taxon>Bacteroidota</taxon>
        <taxon>Cytophagia</taxon>
        <taxon>Cytophagales</taxon>
        <taxon>Hymenobacteraceae</taxon>
        <taxon>Rufibacter</taxon>
    </lineage>
</organism>
<reference evidence="1 2" key="1">
    <citation type="submission" date="2018-11" db="EMBL/GenBank/DDBJ databases">
        <title>Rufibacter latericius sp. nov., isolated from water in Baiyang Lake.</title>
        <authorList>
            <person name="Yang Y."/>
        </authorList>
    </citation>
    <scope>NUCLEOTIDE SEQUENCE [LARGE SCALE GENOMIC DNA]</scope>
    <source>
        <strain evidence="1 2">R-22-1c-1</strain>
    </source>
</reference>
<dbReference type="EMBL" id="RJJD01000003">
    <property type="protein sequence ID" value="RNI28942.1"/>
    <property type="molecule type" value="Genomic_DNA"/>
</dbReference>
<sequence length="62" mass="7441">MNFLLLQTNLISIGNERQSRFEVLFAEDTAIYRDVRSRGMIKEPGRTEYLAKWRFILKFPPY</sequence>
<keyword evidence="2" id="KW-1185">Reference proteome</keyword>
<proteinExistence type="predicted"/>
<comment type="caution">
    <text evidence="1">The sequence shown here is derived from an EMBL/GenBank/DDBJ whole genome shotgun (WGS) entry which is preliminary data.</text>
</comment>
<dbReference type="Proteomes" id="UP000272117">
    <property type="component" value="Unassembled WGS sequence"/>
</dbReference>
<evidence type="ECO:0000313" key="1">
    <source>
        <dbReference type="EMBL" id="RNI28942.1"/>
    </source>
</evidence>
<name>A0A3M9MTU1_9BACT</name>
<gene>
    <name evidence="1" type="ORF">EFB08_05775</name>
</gene>